<dbReference type="AlphaFoldDB" id="A0A0M8MP67"/>
<keyword evidence="3" id="KW-1133">Transmembrane helix</keyword>
<feature type="transmembrane region" description="Helical" evidence="3">
    <location>
        <begin position="95"/>
        <end position="113"/>
    </location>
</feature>
<gene>
    <name evidence="4" type="ORF">Malapachy_2984</name>
</gene>
<name>A0A0M8MP67_9BASI</name>
<keyword evidence="5" id="KW-1185">Reference proteome</keyword>
<comment type="caution">
    <text evidence="4">The sequence shown here is derived from an EMBL/GenBank/DDBJ whole genome shotgun (WGS) entry which is preliminary data.</text>
</comment>
<organism evidence="4 5">
    <name type="scientific">Malassezia pachydermatis</name>
    <dbReference type="NCBI Taxonomy" id="77020"/>
    <lineage>
        <taxon>Eukaryota</taxon>
        <taxon>Fungi</taxon>
        <taxon>Dikarya</taxon>
        <taxon>Basidiomycota</taxon>
        <taxon>Ustilaginomycotina</taxon>
        <taxon>Malasseziomycetes</taxon>
        <taxon>Malasseziales</taxon>
        <taxon>Malasseziaceae</taxon>
        <taxon>Malassezia</taxon>
    </lineage>
</organism>
<protein>
    <submittedName>
        <fullName evidence="4">Uncharacterized protein</fullName>
    </submittedName>
</protein>
<evidence type="ECO:0000313" key="5">
    <source>
        <dbReference type="Proteomes" id="UP000037751"/>
    </source>
</evidence>
<feature type="coiled-coil region" evidence="1">
    <location>
        <begin position="203"/>
        <end position="230"/>
    </location>
</feature>
<evidence type="ECO:0000256" key="2">
    <source>
        <dbReference type="SAM" id="MobiDB-lite"/>
    </source>
</evidence>
<dbReference type="OrthoDB" id="3366659at2759"/>
<feature type="transmembrane region" description="Helical" evidence="3">
    <location>
        <begin position="26"/>
        <end position="47"/>
    </location>
</feature>
<sequence length="236" mass="26074">MASSSDASGASPWESDVPLLVARNTLMSGALGALTGSIMGVLQAPAVEPAFLAIRMSKIWFAFGFGFFATREYVMRPWTSKVWPMLDHQRHFHDMAPTLFSGGVMGGITAAVLKRPIVPGMFTISGFCVIAQLIANEASLLWTSKEEASLPSTEVVQPTPVSPDVASNEVSGRDQTKPSLWQRTKDFVSKNSPIQPISDMEYKQRLLRRKAEIEAELKLLEEDMQVRRKMLTDLNE</sequence>
<dbReference type="RefSeq" id="XP_017994078.1">
    <property type="nucleotide sequence ID" value="XM_018137466.1"/>
</dbReference>
<dbReference type="EMBL" id="LGAV01000001">
    <property type="protein sequence ID" value="KOS16446.1"/>
    <property type="molecule type" value="Genomic_DNA"/>
</dbReference>
<keyword evidence="3" id="KW-0472">Membrane</keyword>
<dbReference type="Proteomes" id="UP000037751">
    <property type="component" value="Unassembled WGS sequence"/>
</dbReference>
<evidence type="ECO:0000313" key="4">
    <source>
        <dbReference type="EMBL" id="KOS16446.1"/>
    </source>
</evidence>
<feature type="transmembrane region" description="Helical" evidence="3">
    <location>
        <begin position="59"/>
        <end position="75"/>
    </location>
</feature>
<dbReference type="STRING" id="77020.A0A0M8MP67"/>
<dbReference type="VEuPathDB" id="FungiDB:Malapachy_2984"/>
<keyword evidence="3" id="KW-0812">Transmembrane</keyword>
<evidence type="ECO:0000256" key="3">
    <source>
        <dbReference type="SAM" id="Phobius"/>
    </source>
</evidence>
<proteinExistence type="predicted"/>
<dbReference type="PANTHER" id="PTHR41390">
    <property type="entry name" value="CHROMOSOME 7, WHOLE GENOME SHOTGUN SEQUENCE"/>
    <property type="match status" value="1"/>
</dbReference>
<dbReference type="GeneID" id="28729342"/>
<dbReference type="PANTHER" id="PTHR41390:SF1">
    <property type="entry name" value="NADH-UBIQUINONE OXIDOREDUCTASE 213 KDA SUBUNIT"/>
    <property type="match status" value="1"/>
</dbReference>
<accession>A0A0M8MP67</accession>
<reference evidence="4 5" key="1">
    <citation type="submission" date="2015-07" db="EMBL/GenBank/DDBJ databases">
        <title>Draft Genome Sequence of Malassezia furfur CBS1878 and Malassezia pachydermatis CBS1879.</title>
        <authorList>
            <person name="Triana S."/>
            <person name="Ohm R."/>
            <person name="Gonzalez A."/>
            <person name="DeCock H."/>
            <person name="Restrepo S."/>
            <person name="Celis A."/>
        </authorList>
    </citation>
    <scope>NUCLEOTIDE SEQUENCE [LARGE SCALE GENOMIC DNA]</scope>
    <source>
        <strain evidence="4 5">CBS 1879</strain>
    </source>
</reference>
<keyword evidence="1" id="KW-0175">Coiled coil</keyword>
<evidence type="ECO:0000256" key="1">
    <source>
        <dbReference type="SAM" id="Coils"/>
    </source>
</evidence>
<feature type="region of interest" description="Disordered" evidence="2">
    <location>
        <begin position="152"/>
        <end position="178"/>
    </location>
</feature>